<organism evidence="8 9">
    <name type="scientific">Mycobacterium decipiens</name>
    <dbReference type="NCBI Taxonomy" id="1430326"/>
    <lineage>
        <taxon>Bacteria</taxon>
        <taxon>Bacillati</taxon>
        <taxon>Actinomycetota</taxon>
        <taxon>Actinomycetes</taxon>
        <taxon>Mycobacteriales</taxon>
        <taxon>Mycobacteriaceae</taxon>
        <taxon>Mycobacterium</taxon>
    </lineage>
</organism>
<keyword evidence="3 6" id="KW-0812">Transmembrane</keyword>
<dbReference type="GO" id="GO:0022857">
    <property type="term" value="F:transmembrane transporter activity"/>
    <property type="evidence" value="ECO:0007669"/>
    <property type="project" value="InterPro"/>
</dbReference>
<keyword evidence="4 6" id="KW-1133">Transmembrane helix</keyword>
<feature type="transmembrane region" description="Helical" evidence="6">
    <location>
        <begin position="82"/>
        <end position="103"/>
    </location>
</feature>
<dbReference type="GO" id="GO:0005886">
    <property type="term" value="C:plasma membrane"/>
    <property type="evidence" value="ECO:0007669"/>
    <property type="project" value="UniProtKB-SubCell"/>
</dbReference>
<dbReference type="STRING" id="1430326.B8W66_12265"/>
<dbReference type="InterPro" id="IPR011701">
    <property type="entry name" value="MFS"/>
</dbReference>
<comment type="caution">
    <text evidence="8">The sequence shown here is derived from an EMBL/GenBank/DDBJ whole genome shotgun (WGS) entry which is preliminary data.</text>
</comment>
<evidence type="ECO:0000256" key="6">
    <source>
        <dbReference type="SAM" id="Phobius"/>
    </source>
</evidence>
<feature type="transmembrane region" description="Helical" evidence="6">
    <location>
        <begin position="225"/>
        <end position="245"/>
    </location>
</feature>
<feature type="transmembrane region" description="Helical" evidence="6">
    <location>
        <begin position="257"/>
        <end position="281"/>
    </location>
</feature>
<dbReference type="PANTHER" id="PTHR43124:SF3">
    <property type="entry name" value="CHLORAMPHENICOL EFFLUX PUMP RV0191"/>
    <property type="match status" value="1"/>
</dbReference>
<evidence type="ECO:0000256" key="4">
    <source>
        <dbReference type="ARBA" id="ARBA00022989"/>
    </source>
</evidence>
<dbReference type="PROSITE" id="PS50850">
    <property type="entry name" value="MFS"/>
    <property type="match status" value="1"/>
</dbReference>
<dbReference type="InterPro" id="IPR020846">
    <property type="entry name" value="MFS_dom"/>
</dbReference>
<keyword evidence="9" id="KW-1185">Reference proteome</keyword>
<dbReference type="AlphaFoldDB" id="A0A1X2LUJ5"/>
<dbReference type="RefSeq" id="WP_085325292.1">
    <property type="nucleotide sequence ID" value="NZ_NCXP01000012.1"/>
</dbReference>
<dbReference type="SUPFAM" id="SSF103473">
    <property type="entry name" value="MFS general substrate transporter"/>
    <property type="match status" value="1"/>
</dbReference>
<feature type="transmembrane region" description="Helical" evidence="6">
    <location>
        <begin position="377"/>
        <end position="397"/>
    </location>
</feature>
<evidence type="ECO:0000259" key="7">
    <source>
        <dbReference type="PROSITE" id="PS50850"/>
    </source>
</evidence>
<gene>
    <name evidence="8" type="ORF">B8W66_12265</name>
</gene>
<reference evidence="8 9" key="1">
    <citation type="submission" date="2017-04" db="EMBL/GenBank/DDBJ databases">
        <title>The new phylogeny of genus Mycobacterium.</title>
        <authorList>
            <person name="Tortoli E."/>
            <person name="Trovato A."/>
            <person name="Cirillo D.M."/>
        </authorList>
    </citation>
    <scope>NUCLEOTIDE SEQUENCE [LARGE SCALE GENOMIC DNA]</scope>
    <source>
        <strain evidence="8 9">TBL 1200985</strain>
    </source>
</reference>
<name>A0A1X2LUJ5_9MYCO</name>
<feature type="transmembrane region" description="Helical" evidence="6">
    <location>
        <begin position="21"/>
        <end position="43"/>
    </location>
</feature>
<feature type="transmembrane region" description="Helical" evidence="6">
    <location>
        <begin position="174"/>
        <end position="194"/>
    </location>
</feature>
<sequence length="423" mass="44563">MSVDAAAPETRSGTAELLRRYGLLYALLFMFGAEMYLVAPLLPTLSYEYGVATTTAAALVSIYVAVQAVASPLQGLAYPRLGARWMIVGGAALFAAGNVIAALSPGFGWLLASRAMAGLGVSSAGPAIWSWIAHTAPITLRSTAIGAGMGGFAAGQVFGVPIGGLIASQFGWRWSFGAMAVAVALAVPALYQILGHARPQRRTALGLAGQLRELFRAWLPGPTRWTLVITFGFHAANLGAFTYLFDVLAHKYHLDVAQLGYIGALSGAGMCIGSLVAGRILDRVHARSGSQHLVLPAWLIIVGVTVATVFCSQWLWLSLSLIPVWFFAAGAFDTNQQTLIAGSSPGFTTVAMAWNLSVLYAAAAFGVWAMSFGTARTTAVVATSTVLLTISVVIAVVRHAQRRPHLEGQPMENEPDRCQSGNI</sequence>
<feature type="transmembrane region" description="Helical" evidence="6">
    <location>
        <begin position="293"/>
        <end position="310"/>
    </location>
</feature>
<accession>A0A1X2LUJ5</accession>
<keyword evidence="2" id="KW-1003">Cell membrane</keyword>
<feature type="domain" description="Major facilitator superfamily (MFS) profile" evidence="7">
    <location>
        <begin position="20"/>
        <end position="403"/>
    </location>
</feature>
<evidence type="ECO:0000256" key="5">
    <source>
        <dbReference type="ARBA" id="ARBA00023136"/>
    </source>
</evidence>
<dbReference type="EMBL" id="NCXP01000012">
    <property type="protein sequence ID" value="OSC40650.1"/>
    <property type="molecule type" value="Genomic_DNA"/>
</dbReference>
<dbReference type="Gene3D" id="1.20.1250.20">
    <property type="entry name" value="MFS general substrate transporter like domains"/>
    <property type="match status" value="1"/>
</dbReference>
<evidence type="ECO:0000256" key="1">
    <source>
        <dbReference type="ARBA" id="ARBA00004651"/>
    </source>
</evidence>
<protein>
    <recommendedName>
        <fullName evidence="7">Major facilitator superfamily (MFS) profile domain-containing protein</fullName>
    </recommendedName>
</protein>
<evidence type="ECO:0000256" key="3">
    <source>
        <dbReference type="ARBA" id="ARBA00022692"/>
    </source>
</evidence>
<evidence type="ECO:0000256" key="2">
    <source>
        <dbReference type="ARBA" id="ARBA00022475"/>
    </source>
</evidence>
<comment type="subcellular location">
    <subcellularLocation>
        <location evidence="1">Cell membrane</location>
        <topology evidence="1">Multi-pass membrane protein</topology>
    </subcellularLocation>
</comment>
<feature type="transmembrane region" description="Helical" evidence="6">
    <location>
        <begin position="49"/>
        <end position="70"/>
    </location>
</feature>
<feature type="transmembrane region" description="Helical" evidence="6">
    <location>
        <begin position="109"/>
        <end position="132"/>
    </location>
</feature>
<evidence type="ECO:0000313" key="9">
    <source>
        <dbReference type="Proteomes" id="UP000193247"/>
    </source>
</evidence>
<dbReference type="PANTHER" id="PTHR43124">
    <property type="entry name" value="PURINE EFFLUX PUMP PBUE"/>
    <property type="match status" value="1"/>
</dbReference>
<evidence type="ECO:0000313" key="8">
    <source>
        <dbReference type="EMBL" id="OSC40650.1"/>
    </source>
</evidence>
<dbReference type="Proteomes" id="UP000193247">
    <property type="component" value="Unassembled WGS sequence"/>
</dbReference>
<dbReference type="Pfam" id="PF07690">
    <property type="entry name" value="MFS_1"/>
    <property type="match status" value="1"/>
</dbReference>
<dbReference type="InterPro" id="IPR036259">
    <property type="entry name" value="MFS_trans_sf"/>
</dbReference>
<dbReference type="InterPro" id="IPR050189">
    <property type="entry name" value="MFS_Efflux_Transporters"/>
</dbReference>
<feature type="transmembrane region" description="Helical" evidence="6">
    <location>
        <begin position="346"/>
        <end position="371"/>
    </location>
</feature>
<feature type="transmembrane region" description="Helical" evidence="6">
    <location>
        <begin position="144"/>
        <end position="168"/>
    </location>
</feature>
<dbReference type="OrthoDB" id="9814237at2"/>
<keyword evidence="5 6" id="KW-0472">Membrane</keyword>
<proteinExistence type="predicted"/>